<comment type="caution">
    <text evidence="13">The sequence shown here is derived from an EMBL/GenBank/DDBJ whole genome shotgun (WGS) entry which is preliminary data.</text>
</comment>
<dbReference type="InterPro" id="IPR036291">
    <property type="entry name" value="NAD(P)-bd_dom_sf"/>
</dbReference>
<dbReference type="NCBIfam" id="TIGR00243">
    <property type="entry name" value="Dxr"/>
    <property type="match status" value="1"/>
</dbReference>
<dbReference type="Proteomes" id="UP000321797">
    <property type="component" value="Unassembled WGS sequence"/>
</dbReference>
<evidence type="ECO:0000256" key="1">
    <source>
        <dbReference type="ARBA" id="ARBA00005094"/>
    </source>
</evidence>
<feature type="binding site" evidence="9">
    <location>
        <position position="205"/>
    </location>
    <ligand>
        <name>1-deoxy-D-xylulose 5-phosphate</name>
        <dbReference type="ChEBI" id="CHEBI:57792"/>
    </ligand>
</feature>
<feature type="binding site" evidence="9">
    <location>
        <position position="223"/>
    </location>
    <ligand>
        <name>1-deoxy-D-xylulose 5-phosphate</name>
        <dbReference type="ChEBI" id="CHEBI:57792"/>
    </ligand>
</feature>
<comment type="pathway">
    <text evidence="1 9">Isoprenoid biosynthesis; isopentenyl diphosphate biosynthesis via DXP pathway; isopentenyl diphosphate from 1-deoxy-D-xylulose 5-phosphate: step 1/6.</text>
</comment>
<feature type="binding site" evidence="9">
    <location>
        <position position="134"/>
    </location>
    <ligand>
        <name>NADPH</name>
        <dbReference type="ChEBI" id="CHEBI:57783"/>
    </ligand>
</feature>
<feature type="binding site" evidence="9">
    <location>
        <position position="156"/>
    </location>
    <ligand>
        <name>Mn(2+)</name>
        <dbReference type="ChEBI" id="CHEBI:29035"/>
    </ligand>
</feature>
<dbReference type="GO" id="GO:0030604">
    <property type="term" value="F:1-deoxy-D-xylulose-5-phosphate reductoisomerase activity"/>
    <property type="evidence" value="ECO:0007669"/>
    <property type="project" value="UniProtKB-UniRule"/>
</dbReference>
<evidence type="ECO:0000256" key="5">
    <source>
        <dbReference type="ARBA" id="ARBA00023002"/>
    </source>
</evidence>
<feature type="binding site" evidence="9">
    <location>
        <position position="15"/>
    </location>
    <ligand>
        <name>NADPH</name>
        <dbReference type="ChEBI" id="CHEBI:57783"/>
    </ligand>
</feature>
<dbReference type="Pfam" id="PF02670">
    <property type="entry name" value="DXP_reductoisom"/>
    <property type="match status" value="1"/>
</dbReference>
<dbReference type="HAMAP" id="MF_00183">
    <property type="entry name" value="DXP_reductoisom"/>
    <property type="match status" value="1"/>
</dbReference>
<dbReference type="UniPathway" id="UPA00056">
    <property type="reaction ID" value="UER00092"/>
</dbReference>
<name>A0A5C7XKL9_9MYCO</name>
<dbReference type="GO" id="GO:0030145">
    <property type="term" value="F:manganese ion binding"/>
    <property type="evidence" value="ECO:0007669"/>
    <property type="project" value="TreeGrafter"/>
</dbReference>
<dbReference type="PANTHER" id="PTHR30525">
    <property type="entry name" value="1-DEOXY-D-XYLULOSE 5-PHOSPHATE REDUCTOISOMERASE"/>
    <property type="match status" value="1"/>
</dbReference>
<feature type="binding site" evidence="9">
    <location>
        <position position="224"/>
    </location>
    <ligand>
        <name>1-deoxy-D-xylulose 5-phosphate</name>
        <dbReference type="ChEBI" id="CHEBI:57792"/>
    </ligand>
</feature>
<evidence type="ECO:0000256" key="8">
    <source>
        <dbReference type="ARBA" id="ARBA00048543"/>
    </source>
</evidence>
<keyword evidence="5 9" id="KW-0560">Oxidoreductase</keyword>
<comment type="similarity">
    <text evidence="2 9">Belongs to the DXR family.</text>
</comment>
<dbReference type="InterPro" id="IPR013512">
    <property type="entry name" value="DXP_reductoisomerase_N"/>
</dbReference>
<evidence type="ECO:0000256" key="7">
    <source>
        <dbReference type="ARBA" id="ARBA00023229"/>
    </source>
</evidence>
<dbReference type="GO" id="GO:0016853">
    <property type="term" value="F:isomerase activity"/>
    <property type="evidence" value="ECO:0007669"/>
    <property type="project" value="UniProtKB-KW"/>
</dbReference>
<dbReference type="AlphaFoldDB" id="A0A5C7XKL9"/>
<feature type="binding site" evidence="9">
    <location>
        <position position="227"/>
    </location>
    <ligand>
        <name>Mn(2+)</name>
        <dbReference type="ChEBI" id="CHEBI:29035"/>
    </ligand>
</feature>
<feature type="binding site" evidence="9">
    <location>
        <position position="227"/>
    </location>
    <ligand>
        <name>1-deoxy-D-xylulose 5-phosphate</name>
        <dbReference type="ChEBI" id="CHEBI:57792"/>
    </ligand>
</feature>
<reference evidence="13 14" key="1">
    <citation type="submission" date="2018-09" db="EMBL/GenBank/DDBJ databases">
        <title>Metagenome Assembled Genomes from an Advanced Water Purification Facility.</title>
        <authorList>
            <person name="Stamps B.W."/>
            <person name="Spear J.R."/>
        </authorList>
    </citation>
    <scope>NUCLEOTIDE SEQUENCE [LARGE SCALE GENOMIC DNA]</scope>
    <source>
        <strain evidence="13">Bin_29_2</strain>
    </source>
</reference>
<dbReference type="SUPFAM" id="SSF55347">
    <property type="entry name" value="Glyceraldehyde-3-phosphate dehydrogenase-like, C-terminal domain"/>
    <property type="match status" value="1"/>
</dbReference>
<keyword evidence="9" id="KW-0460">Magnesium</keyword>
<dbReference type="SUPFAM" id="SSF51735">
    <property type="entry name" value="NAD(P)-binding Rossmann-fold domains"/>
    <property type="match status" value="1"/>
</dbReference>
<comment type="caution">
    <text evidence="9">Lacks conserved residue(s) required for the propagation of feature annotation.</text>
</comment>
<evidence type="ECO:0000256" key="4">
    <source>
        <dbReference type="ARBA" id="ARBA00022857"/>
    </source>
</evidence>
<dbReference type="RefSeq" id="WP_273438500.1">
    <property type="nucleotide sequence ID" value="NZ_SSGD01000164.1"/>
</dbReference>
<dbReference type="PIRSF" id="PIRSF006205">
    <property type="entry name" value="Dxp_reductismrs"/>
    <property type="match status" value="1"/>
</dbReference>
<dbReference type="Gene3D" id="1.10.1740.10">
    <property type="match status" value="1"/>
</dbReference>
<dbReference type="InterPro" id="IPR026877">
    <property type="entry name" value="DXPR_C"/>
</dbReference>
<feature type="domain" description="1-deoxy-D-xylulose 5-phosphate reductoisomerase C-terminal" evidence="11">
    <location>
        <begin position="152"/>
        <end position="235"/>
    </location>
</feature>
<evidence type="ECO:0000313" key="13">
    <source>
        <dbReference type="EMBL" id="TXI49898.1"/>
    </source>
</evidence>
<dbReference type="GO" id="GO:0070402">
    <property type="term" value="F:NADPH binding"/>
    <property type="evidence" value="ECO:0007669"/>
    <property type="project" value="InterPro"/>
</dbReference>
<protein>
    <recommendedName>
        <fullName evidence="9">1-deoxy-D-xylulose 5-phosphate reductoisomerase</fullName>
        <shortName evidence="9">DXP reductoisomerase</shortName>
        <ecNumber evidence="9">1.1.1.267</ecNumber>
    </recommendedName>
    <alternativeName>
        <fullName evidence="9">1-deoxyxylulose-5-phosphate reductoisomerase</fullName>
    </alternativeName>
    <alternativeName>
        <fullName evidence="9">2-C-methyl-D-erythritol 4-phosphate synthase</fullName>
    </alternativeName>
</protein>
<feature type="binding site" evidence="9">
    <location>
        <position position="158"/>
    </location>
    <ligand>
        <name>1-deoxy-D-xylulose 5-phosphate</name>
        <dbReference type="ChEBI" id="CHEBI:57792"/>
    </ligand>
</feature>
<comment type="catalytic activity">
    <reaction evidence="8">
        <text>2-C-methyl-D-erythritol 4-phosphate + NADP(+) = 1-deoxy-D-xylulose 5-phosphate + NADPH + H(+)</text>
        <dbReference type="Rhea" id="RHEA:13717"/>
        <dbReference type="ChEBI" id="CHEBI:15378"/>
        <dbReference type="ChEBI" id="CHEBI:57783"/>
        <dbReference type="ChEBI" id="CHEBI:57792"/>
        <dbReference type="ChEBI" id="CHEBI:58262"/>
        <dbReference type="ChEBI" id="CHEBI:58349"/>
        <dbReference type="EC" id="1.1.1.267"/>
    </reaction>
    <physiologicalReaction direction="right-to-left" evidence="8">
        <dbReference type="Rhea" id="RHEA:13719"/>
    </physiologicalReaction>
</comment>
<evidence type="ECO:0000313" key="14">
    <source>
        <dbReference type="Proteomes" id="UP000321797"/>
    </source>
</evidence>
<dbReference type="EC" id="1.1.1.267" evidence="9"/>
<feature type="binding site" evidence="9">
    <location>
        <position position="14"/>
    </location>
    <ligand>
        <name>NADPH</name>
        <dbReference type="ChEBI" id="CHEBI:57783"/>
    </ligand>
</feature>
<feature type="binding site" evidence="9">
    <location>
        <position position="133"/>
    </location>
    <ligand>
        <name>1-deoxy-D-xylulose 5-phosphate</name>
        <dbReference type="ChEBI" id="CHEBI:57792"/>
    </ligand>
</feature>
<dbReference type="InterPro" id="IPR003821">
    <property type="entry name" value="DXP_reductoisomerase"/>
</dbReference>
<evidence type="ECO:0000259" key="11">
    <source>
        <dbReference type="Pfam" id="PF08436"/>
    </source>
</evidence>
<proteinExistence type="inferred from homology"/>
<dbReference type="Gene3D" id="3.40.50.720">
    <property type="entry name" value="NAD(P)-binding Rossmann-like Domain"/>
    <property type="match status" value="1"/>
</dbReference>
<sequence>MTESPRRVTVLGSTGSVGAQAVDLITTHPSRFRATAICAAGSDVAALAMQAARLHVPVIGIADPAKAAELDHRCNEHYPAHVPRPSIVTGGGAARELAELDTDVVLNAIDGIQGLRPTLAALAAGRSVALANKESLVVGGALLAGHVRAGHVVPVDSEHSALAQCLRGGTGREVARLILTASGGPFRGRNRGELIGATAQQALAHPTWSMGPEITTNSATLMNKGLELIEAHVLFGIDYAQIDVVVHPESYIHSMVQFVDGAVLAQLSTPDMRLPIALALNWPDRLPGAVAGVDWSTAHTWHFEPVDHETFPAIGLARTAGTAGGCAPAVLNAANERLVAAFHDGRIGFLEIVDNVAATLHTWLDEHHRTTPPTDVQEVETAMAWAHSHAEQLIR</sequence>
<evidence type="ECO:0000259" key="10">
    <source>
        <dbReference type="Pfam" id="PF02670"/>
    </source>
</evidence>
<keyword evidence="4 9" id="KW-0521">NADP</keyword>
<feature type="binding site" evidence="9">
    <location>
        <position position="182"/>
    </location>
    <ligand>
        <name>1-deoxy-D-xylulose 5-phosphate</name>
        <dbReference type="ChEBI" id="CHEBI:57792"/>
    </ligand>
</feature>
<feature type="binding site" evidence="9">
    <location>
        <position position="16"/>
    </location>
    <ligand>
        <name>NADPH</name>
        <dbReference type="ChEBI" id="CHEBI:57783"/>
    </ligand>
</feature>
<dbReference type="Pfam" id="PF08436">
    <property type="entry name" value="DXP_redisom_C"/>
    <property type="match status" value="1"/>
</dbReference>
<keyword evidence="13" id="KW-0413">Isomerase</keyword>
<dbReference type="PANTHER" id="PTHR30525:SF0">
    <property type="entry name" value="1-DEOXY-D-XYLULOSE 5-PHOSPHATE REDUCTOISOMERASE, CHLOROPLASTIC"/>
    <property type="match status" value="1"/>
</dbReference>
<dbReference type="InterPro" id="IPR013644">
    <property type="entry name" value="DXP_reductoisomerase_C"/>
</dbReference>
<feature type="binding site" evidence="9">
    <location>
        <position position="218"/>
    </location>
    <ligand>
        <name>1-deoxy-D-xylulose 5-phosphate</name>
        <dbReference type="ChEBI" id="CHEBI:57792"/>
    </ligand>
</feature>
<evidence type="ECO:0000256" key="9">
    <source>
        <dbReference type="HAMAP-Rule" id="MF_00183"/>
    </source>
</evidence>
<dbReference type="FunFam" id="3.40.50.720:FF:000045">
    <property type="entry name" value="1-deoxy-D-xylulose 5-phosphate reductoisomerase"/>
    <property type="match status" value="1"/>
</dbReference>
<organism evidence="13 14">
    <name type="scientific">Mycolicibacter arupensis</name>
    <dbReference type="NCBI Taxonomy" id="342002"/>
    <lineage>
        <taxon>Bacteria</taxon>
        <taxon>Bacillati</taxon>
        <taxon>Actinomycetota</taxon>
        <taxon>Actinomycetes</taxon>
        <taxon>Mycobacteriales</taxon>
        <taxon>Mycobacteriaceae</taxon>
        <taxon>Mycolicibacter</taxon>
    </lineage>
</organism>
<feature type="binding site" evidence="9">
    <location>
        <position position="132"/>
    </location>
    <ligand>
        <name>NADPH</name>
        <dbReference type="ChEBI" id="CHEBI:57783"/>
    </ligand>
</feature>
<dbReference type="InterPro" id="IPR036169">
    <property type="entry name" value="DXPR_C_sf"/>
</dbReference>
<feature type="binding site" evidence="9">
    <location>
        <position position="17"/>
    </location>
    <ligand>
        <name>NADPH</name>
        <dbReference type="ChEBI" id="CHEBI:57783"/>
    </ligand>
</feature>
<evidence type="ECO:0000256" key="3">
    <source>
        <dbReference type="ARBA" id="ARBA00022723"/>
    </source>
</evidence>
<dbReference type="EMBL" id="SSGD01000164">
    <property type="protein sequence ID" value="TXI49898.1"/>
    <property type="molecule type" value="Genomic_DNA"/>
</dbReference>
<dbReference type="Pfam" id="PF13288">
    <property type="entry name" value="DXPR_C"/>
    <property type="match status" value="1"/>
</dbReference>
<evidence type="ECO:0000259" key="12">
    <source>
        <dbReference type="Pfam" id="PF13288"/>
    </source>
</evidence>
<feature type="domain" description="DXP reductoisomerase C-terminal" evidence="12">
    <location>
        <begin position="267"/>
        <end position="387"/>
    </location>
</feature>
<keyword evidence="3 9" id="KW-0479">Metal-binding</keyword>
<feature type="binding site" evidence="9">
    <location>
        <position position="40"/>
    </location>
    <ligand>
        <name>NADPH</name>
        <dbReference type="ChEBI" id="CHEBI:57783"/>
    </ligand>
</feature>
<dbReference type="SUPFAM" id="SSF69055">
    <property type="entry name" value="1-deoxy-D-xylulose-5-phosphate reductoisomerase, C-terminal domain"/>
    <property type="match status" value="1"/>
</dbReference>
<dbReference type="GO" id="GO:0051484">
    <property type="term" value="P:isopentenyl diphosphate biosynthetic process, methylerythritol 4-phosphate pathway involved in terpenoid biosynthetic process"/>
    <property type="evidence" value="ECO:0007669"/>
    <property type="project" value="TreeGrafter"/>
</dbReference>
<evidence type="ECO:0000256" key="2">
    <source>
        <dbReference type="ARBA" id="ARBA00006825"/>
    </source>
</evidence>
<evidence type="ECO:0000256" key="6">
    <source>
        <dbReference type="ARBA" id="ARBA00023211"/>
    </source>
</evidence>
<keyword evidence="7 9" id="KW-0414">Isoprene biosynthesis</keyword>
<gene>
    <name evidence="9" type="primary">dxr</name>
    <name evidence="13" type="ORF">E6Q54_22085</name>
</gene>
<feature type="binding site" evidence="9">
    <location>
        <position position="157"/>
    </location>
    <ligand>
        <name>1-deoxy-D-xylulose 5-phosphate</name>
        <dbReference type="ChEBI" id="CHEBI:57792"/>
    </ligand>
</feature>
<feature type="domain" description="1-deoxy-D-xylulose 5-phosphate reductoisomerase N-terminal" evidence="10">
    <location>
        <begin position="8"/>
        <end position="140"/>
    </location>
</feature>
<comment type="function">
    <text evidence="9">Catalyzes the NADPH-dependent rearrangement and reduction of 1-deoxy-D-xylulose-5-phosphate (DXP) to 2-C-methyl-D-erythritol 4-phosphate (MEP).</text>
</comment>
<comment type="cofactor">
    <cofactor evidence="9">
        <name>Mg(2+)</name>
        <dbReference type="ChEBI" id="CHEBI:18420"/>
    </cofactor>
    <cofactor evidence="9">
        <name>Mn(2+)</name>
        <dbReference type="ChEBI" id="CHEBI:29035"/>
    </cofactor>
</comment>
<keyword evidence="6 9" id="KW-0464">Manganese</keyword>
<feature type="binding site" evidence="9">
    <location>
        <position position="158"/>
    </location>
    <ligand>
        <name>Mn(2+)</name>
        <dbReference type="ChEBI" id="CHEBI:29035"/>
    </ligand>
</feature>
<feature type="binding site" evidence="9">
    <location>
        <position position="211"/>
    </location>
    <ligand>
        <name>NADPH</name>
        <dbReference type="ChEBI" id="CHEBI:57783"/>
    </ligand>
</feature>
<accession>A0A5C7XKL9</accession>